<evidence type="ECO:0000256" key="4">
    <source>
        <dbReference type="ARBA" id="ARBA00023163"/>
    </source>
</evidence>
<evidence type="ECO:0000256" key="5">
    <source>
        <dbReference type="PROSITE-ProRule" id="PRU00335"/>
    </source>
</evidence>
<dbReference type="PANTHER" id="PTHR30055">
    <property type="entry name" value="HTH-TYPE TRANSCRIPTIONAL REGULATOR RUTR"/>
    <property type="match status" value="1"/>
</dbReference>
<evidence type="ECO:0000313" key="11">
    <source>
        <dbReference type="Proteomes" id="UP000295685"/>
    </source>
</evidence>
<protein>
    <submittedName>
        <fullName evidence="8">HTH-type transcriptional regulator AcrR</fullName>
    </submittedName>
</protein>
<reference evidence="10 11" key="1">
    <citation type="journal article" date="2019" name="Sci. Rep.">
        <title>Extended insight into the Mycobacterium chelonae-abscessus complex through whole genome sequencing of Mycobacterium salmoniphilum outbreak and Mycobacterium salmoniphilum-like strains.</title>
        <authorList>
            <person name="Behra P.R.K."/>
            <person name="Das S."/>
            <person name="Pettersson B.M.F."/>
            <person name="Shirreff L."/>
            <person name="DuCote T."/>
            <person name="Jacobsson K.G."/>
            <person name="Ennis D.G."/>
            <person name="Kirsebom L.A."/>
        </authorList>
    </citation>
    <scope>NUCLEOTIDE SEQUENCE [LARGE SCALE GENOMIC DNA]</scope>
    <source>
        <strain evidence="9 10">CCUG 60883</strain>
        <strain evidence="8 11">CCUG 60885</strain>
    </source>
</reference>
<accession>A0A4R8SHN2</accession>
<feature type="compositionally biased region" description="Basic and acidic residues" evidence="6">
    <location>
        <begin position="1"/>
        <end position="17"/>
    </location>
</feature>
<feature type="domain" description="HTH tetR-type" evidence="7">
    <location>
        <begin position="37"/>
        <end position="97"/>
    </location>
</feature>
<keyword evidence="2" id="KW-0805">Transcription regulation</keyword>
<comment type="caution">
    <text evidence="8">The sequence shown here is derived from an EMBL/GenBank/DDBJ whole genome shotgun (WGS) entry which is preliminary data.</text>
</comment>
<organism evidence="8 11">
    <name type="scientific">Mycobacteroides salmoniphilum</name>
    <dbReference type="NCBI Taxonomy" id="404941"/>
    <lineage>
        <taxon>Bacteria</taxon>
        <taxon>Bacillati</taxon>
        <taxon>Actinomycetota</taxon>
        <taxon>Actinomycetes</taxon>
        <taxon>Mycobacteriales</taxon>
        <taxon>Mycobacteriaceae</taxon>
        <taxon>Mycobacteroides</taxon>
    </lineage>
</organism>
<evidence type="ECO:0000313" key="9">
    <source>
        <dbReference type="EMBL" id="TEA05485.1"/>
    </source>
</evidence>
<dbReference type="EMBL" id="PECK01000003">
    <property type="protein sequence ID" value="TDZ96390.1"/>
    <property type="molecule type" value="Genomic_DNA"/>
</dbReference>
<evidence type="ECO:0000313" key="8">
    <source>
        <dbReference type="EMBL" id="TDZ96390.1"/>
    </source>
</evidence>
<keyword evidence="4" id="KW-0804">Transcription</keyword>
<dbReference type="InterPro" id="IPR050109">
    <property type="entry name" value="HTH-type_TetR-like_transc_reg"/>
</dbReference>
<dbReference type="PROSITE" id="PS50977">
    <property type="entry name" value="HTH_TETR_2"/>
    <property type="match status" value="1"/>
</dbReference>
<dbReference type="PANTHER" id="PTHR30055:SF146">
    <property type="entry name" value="HTH-TYPE TRANSCRIPTIONAL DUAL REGULATOR CECR"/>
    <property type="match status" value="1"/>
</dbReference>
<dbReference type="GO" id="GO:0003700">
    <property type="term" value="F:DNA-binding transcription factor activity"/>
    <property type="evidence" value="ECO:0007669"/>
    <property type="project" value="TreeGrafter"/>
</dbReference>
<feature type="DNA-binding region" description="H-T-H motif" evidence="5">
    <location>
        <begin position="60"/>
        <end position="79"/>
    </location>
</feature>
<keyword evidence="10" id="KW-1185">Reference proteome</keyword>
<dbReference type="Proteomes" id="UP000294844">
    <property type="component" value="Unassembled WGS sequence"/>
</dbReference>
<evidence type="ECO:0000256" key="3">
    <source>
        <dbReference type="ARBA" id="ARBA00023125"/>
    </source>
</evidence>
<comment type="subunit">
    <text evidence="1">Homodimer.</text>
</comment>
<dbReference type="AlphaFoldDB" id="A0A4R8SHN2"/>
<evidence type="ECO:0000256" key="2">
    <source>
        <dbReference type="ARBA" id="ARBA00023015"/>
    </source>
</evidence>
<dbReference type="GO" id="GO:0045892">
    <property type="term" value="P:negative regulation of DNA-templated transcription"/>
    <property type="evidence" value="ECO:0007669"/>
    <property type="project" value="UniProtKB-ARBA"/>
</dbReference>
<name>A0A4R8SHN2_9MYCO</name>
<proteinExistence type="predicted"/>
<dbReference type="FunFam" id="1.10.10.60:FF:000141">
    <property type="entry name" value="TetR family transcriptional regulator"/>
    <property type="match status" value="1"/>
</dbReference>
<dbReference type="Gene3D" id="1.10.357.10">
    <property type="entry name" value="Tetracycline Repressor, domain 2"/>
    <property type="match status" value="1"/>
</dbReference>
<dbReference type="EMBL" id="PECM01000008">
    <property type="protein sequence ID" value="TEA05485.1"/>
    <property type="molecule type" value="Genomic_DNA"/>
</dbReference>
<gene>
    <name evidence="8" type="primary">acrR</name>
    <name evidence="9" type="ORF">CCUG60883_02791</name>
    <name evidence="8" type="ORF">CCUG60885_02534</name>
</gene>
<dbReference type="Proteomes" id="UP000295685">
    <property type="component" value="Unassembled WGS sequence"/>
</dbReference>
<dbReference type="GO" id="GO:0000976">
    <property type="term" value="F:transcription cis-regulatory region binding"/>
    <property type="evidence" value="ECO:0007669"/>
    <property type="project" value="TreeGrafter"/>
</dbReference>
<keyword evidence="3 5" id="KW-0238">DNA-binding</keyword>
<dbReference type="PRINTS" id="PR00455">
    <property type="entry name" value="HTHTETR"/>
</dbReference>
<dbReference type="InterPro" id="IPR001647">
    <property type="entry name" value="HTH_TetR"/>
</dbReference>
<evidence type="ECO:0000313" key="10">
    <source>
        <dbReference type="Proteomes" id="UP000294844"/>
    </source>
</evidence>
<dbReference type="OrthoDB" id="3472818at2"/>
<dbReference type="SUPFAM" id="SSF48498">
    <property type="entry name" value="Tetracyclin repressor-like, C-terminal domain"/>
    <property type="match status" value="1"/>
</dbReference>
<evidence type="ECO:0000256" key="6">
    <source>
        <dbReference type="SAM" id="MobiDB-lite"/>
    </source>
</evidence>
<dbReference type="InterPro" id="IPR009057">
    <property type="entry name" value="Homeodomain-like_sf"/>
</dbReference>
<evidence type="ECO:0000256" key="1">
    <source>
        <dbReference type="ARBA" id="ARBA00011738"/>
    </source>
</evidence>
<sequence>MSTGRVKESPGTPDRKTPLANTHPVDSHPKRVRMSAKQREEQLLDIAEELFTQRGFENVSIEDIARTAGVTRPVIYQHFRSLQGVFVACVARARREQEQRTLERVEAAGDGFSELIRAGGAAYFDLIEADPDRFILLFSSSTSVHGEIGDQLNVLRTGTIEVIASTVRRQRPDVKPEAALAFAYAASGIGEQLGRWWLTKPTMSKRRILDYYTSAVEGAFDGIVAMRYRR</sequence>
<dbReference type="SUPFAM" id="SSF46689">
    <property type="entry name" value="Homeodomain-like"/>
    <property type="match status" value="1"/>
</dbReference>
<dbReference type="InterPro" id="IPR036271">
    <property type="entry name" value="Tet_transcr_reg_TetR-rel_C_sf"/>
</dbReference>
<evidence type="ECO:0000259" key="7">
    <source>
        <dbReference type="PROSITE" id="PS50977"/>
    </source>
</evidence>
<dbReference type="Pfam" id="PF00440">
    <property type="entry name" value="TetR_N"/>
    <property type="match status" value="1"/>
</dbReference>
<feature type="region of interest" description="Disordered" evidence="6">
    <location>
        <begin position="1"/>
        <end position="32"/>
    </location>
</feature>